<evidence type="ECO:0000313" key="2">
    <source>
        <dbReference type="Proteomes" id="UP001596383"/>
    </source>
</evidence>
<evidence type="ECO:0008006" key="3">
    <source>
        <dbReference type="Google" id="ProtNLM"/>
    </source>
</evidence>
<keyword evidence="2" id="KW-1185">Reference proteome</keyword>
<proteinExistence type="predicted"/>
<sequence>MFAAADDISPSDGFQFTTQAEAQDEFMGWLDEQTDRGILETIERERIRGGEHYTARYVRSAYSRGIDHADAQLNAEGVTVTDETLQQTFNRGIHAEQLQDLYTRSFDNLETVTTDMQTAVRRKLGTGLSQGWNPQKTARELNDRVDSIGITDAERLARTETLHSHNQSALNRYTEHGVQEVDILGHNPCDICKPIVNGGPYPIDEIPRGGPPFHPNCMGSVYPVVE</sequence>
<dbReference type="RefSeq" id="WP_273738995.1">
    <property type="nucleotide sequence ID" value="NZ_JAQIVI010000210.1"/>
</dbReference>
<gene>
    <name evidence="1" type="ORF">ACFQE6_13710</name>
</gene>
<accession>A0ABD5SL31</accession>
<dbReference type="AlphaFoldDB" id="A0ABD5SL31"/>
<dbReference type="Proteomes" id="UP001596383">
    <property type="component" value="Unassembled WGS sequence"/>
</dbReference>
<comment type="caution">
    <text evidence="1">The sequence shown here is derived from an EMBL/GenBank/DDBJ whole genome shotgun (WGS) entry which is preliminary data.</text>
</comment>
<dbReference type="EMBL" id="JBHSWV010000210">
    <property type="protein sequence ID" value="MFC6766005.1"/>
    <property type="molecule type" value="Genomic_DNA"/>
</dbReference>
<organism evidence="1 2">
    <name type="scientific">Natrinema soli</name>
    <dbReference type="NCBI Taxonomy" id="1930624"/>
    <lineage>
        <taxon>Archaea</taxon>
        <taxon>Methanobacteriati</taxon>
        <taxon>Methanobacteriota</taxon>
        <taxon>Stenosarchaea group</taxon>
        <taxon>Halobacteria</taxon>
        <taxon>Halobacteriales</taxon>
        <taxon>Natrialbaceae</taxon>
        <taxon>Natrinema</taxon>
    </lineage>
</organism>
<evidence type="ECO:0000313" key="1">
    <source>
        <dbReference type="EMBL" id="MFC6766005.1"/>
    </source>
</evidence>
<name>A0ABD5SL31_9EURY</name>
<reference evidence="1 2" key="1">
    <citation type="journal article" date="2019" name="Int. J. Syst. Evol. Microbiol.">
        <title>The Global Catalogue of Microorganisms (GCM) 10K type strain sequencing project: providing services to taxonomists for standard genome sequencing and annotation.</title>
        <authorList>
            <consortium name="The Broad Institute Genomics Platform"/>
            <consortium name="The Broad Institute Genome Sequencing Center for Infectious Disease"/>
            <person name="Wu L."/>
            <person name="Ma J."/>
        </authorList>
    </citation>
    <scope>NUCLEOTIDE SEQUENCE [LARGE SCALE GENOMIC DNA]</scope>
    <source>
        <strain evidence="1 2">LMG 29247</strain>
    </source>
</reference>
<protein>
    <recommendedName>
        <fullName evidence="3">Phage head morphogenesis domain-containing protein</fullName>
    </recommendedName>
</protein>